<feature type="domain" description="NodB homology" evidence="1">
    <location>
        <begin position="138"/>
        <end position="314"/>
    </location>
</feature>
<proteinExistence type="predicted"/>
<dbReference type="Proteomes" id="UP001596989">
    <property type="component" value="Unassembled WGS sequence"/>
</dbReference>
<gene>
    <name evidence="2" type="ORF">ACFQ2I_09010</name>
</gene>
<evidence type="ECO:0000313" key="3">
    <source>
        <dbReference type="Proteomes" id="UP001596989"/>
    </source>
</evidence>
<evidence type="ECO:0000259" key="1">
    <source>
        <dbReference type="PROSITE" id="PS51677"/>
    </source>
</evidence>
<dbReference type="EMBL" id="JBHTJZ010000009">
    <property type="protein sequence ID" value="MFD0959532.1"/>
    <property type="molecule type" value="Genomic_DNA"/>
</dbReference>
<dbReference type="Gene3D" id="3.20.20.370">
    <property type="entry name" value="Glycoside hydrolase/deacetylase"/>
    <property type="match status" value="1"/>
</dbReference>
<reference evidence="3" key="1">
    <citation type="journal article" date="2019" name="Int. J. Syst. Evol. Microbiol.">
        <title>The Global Catalogue of Microorganisms (GCM) 10K type strain sequencing project: providing services to taxonomists for standard genome sequencing and annotation.</title>
        <authorList>
            <consortium name="The Broad Institute Genomics Platform"/>
            <consortium name="The Broad Institute Genome Sequencing Center for Infectious Disease"/>
            <person name="Wu L."/>
            <person name="Ma J."/>
        </authorList>
    </citation>
    <scope>NUCLEOTIDE SEQUENCE [LARGE SCALE GENOMIC DNA]</scope>
    <source>
        <strain evidence="3">CCUG 59129</strain>
    </source>
</reference>
<dbReference type="Pfam" id="PF01522">
    <property type="entry name" value="Polysacc_deac_1"/>
    <property type="match status" value="1"/>
</dbReference>
<sequence length="335" mass="37424">MWIRKAATVAAVILMLIVFVQMNGSVRHYINAVKSGDATFVFGTFRGLSEEDRKELYNRIVVEAESYYKPPINAKIDRVWKAIPGYNGLAVDIDRTYEAALKMPLGSAIPYHYKEIEPRIGLEQLGSVPIYRGNSEKKMVSFMINVAWGNEYLEPILNTLRQEGVKATFFLDGSWLKNNVALAKQIQEDGHELSNHAYSHPDMSALGREAQRGQIVKTESLLKELLGVKNKWFAPPSGAYNDATVQIAKEQGLMTVLWTIDTVDWRMPPAETVLRKVRSKLEPGALILMHPTATTRDSLAGMINIARERGLAVGTVSETLSSKRKQPAVEPLNVI</sequence>
<dbReference type="PANTHER" id="PTHR10587:SF80">
    <property type="entry name" value="CHITOOLIGOSACCHARIDE DEACETYLASE"/>
    <property type="match status" value="1"/>
</dbReference>
<name>A0ABW3HPR9_9BACL</name>
<dbReference type="PROSITE" id="PS51677">
    <property type="entry name" value="NODB"/>
    <property type="match status" value="1"/>
</dbReference>
<dbReference type="InterPro" id="IPR011330">
    <property type="entry name" value="Glyco_hydro/deAcase_b/a-brl"/>
</dbReference>
<dbReference type="PANTHER" id="PTHR10587">
    <property type="entry name" value="GLYCOSYL TRANSFERASE-RELATED"/>
    <property type="match status" value="1"/>
</dbReference>
<protein>
    <submittedName>
        <fullName evidence="2">Polysaccharide deacetylase family protein</fullName>
    </submittedName>
</protein>
<evidence type="ECO:0000313" key="2">
    <source>
        <dbReference type="EMBL" id="MFD0959532.1"/>
    </source>
</evidence>
<dbReference type="InterPro" id="IPR002509">
    <property type="entry name" value="NODB_dom"/>
</dbReference>
<accession>A0ABW3HPR9</accession>
<organism evidence="2 3">
    <name type="scientific">Paenibacillus chungangensis</name>
    <dbReference type="NCBI Taxonomy" id="696535"/>
    <lineage>
        <taxon>Bacteria</taxon>
        <taxon>Bacillati</taxon>
        <taxon>Bacillota</taxon>
        <taxon>Bacilli</taxon>
        <taxon>Bacillales</taxon>
        <taxon>Paenibacillaceae</taxon>
        <taxon>Paenibacillus</taxon>
    </lineage>
</organism>
<keyword evidence="3" id="KW-1185">Reference proteome</keyword>
<dbReference type="CDD" id="cd10950">
    <property type="entry name" value="CE4_BsYlxY_like"/>
    <property type="match status" value="1"/>
</dbReference>
<dbReference type="RefSeq" id="WP_377563689.1">
    <property type="nucleotide sequence ID" value="NZ_JBHTJZ010000009.1"/>
</dbReference>
<dbReference type="InterPro" id="IPR050248">
    <property type="entry name" value="Polysacc_deacetylase_ArnD"/>
</dbReference>
<comment type="caution">
    <text evidence="2">The sequence shown here is derived from an EMBL/GenBank/DDBJ whole genome shotgun (WGS) entry which is preliminary data.</text>
</comment>
<dbReference type="SUPFAM" id="SSF88713">
    <property type="entry name" value="Glycoside hydrolase/deacetylase"/>
    <property type="match status" value="1"/>
</dbReference>